<dbReference type="PROSITE" id="PS51642">
    <property type="entry name" value="HEMOPEXIN_2"/>
    <property type="match status" value="1"/>
</dbReference>
<keyword evidence="4" id="KW-0378">Hydrolase</keyword>
<accession>A0ABQ9J9E7</accession>
<comment type="similarity">
    <text evidence="1">Belongs to the peptidase M10A family.</text>
</comment>
<keyword evidence="11" id="KW-1185">Reference proteome</keyword>
<evidence type="ECO:0000259" key="9">
    <source>
        <dbReference type="SMART" id="SM00235"/>
    </source>
</evidence>
<evidence type="ECO:0000256" key="4">
    <source>
        <dbReference type="ARBA" id="ARBA00022801"/>
    </source>
</evidence>
<dbReference type="Gene3D" id="3.40.390.10">
    <property type="entry name" value="Collagenase (Catalytic Domain)"/>
    <property type="match status" value="1"/>
</dbReference>
<proteinExistence type="inferred from homology"/>
<dbReference type="InterPro" id="IPR021190">
    <property type="entry name" value="Pept_M10A"/>
</dbReference>
<dbReference type="PANTHER" id="PTHR10201:SF308">
    <property type="entry name" value="MATRIX METALLOPROTEINASE 2"/>
    <property type="match status" value="1"/>
</dbReference>
<protein>
    <recommendedName>
        <fullName evidence="9">Peptidase metallopeptidase domain-containing protein</fullName>
    </recommendedName>
</protein>
<evidence type="ECO:0000256" key="1">
    <source>
        <dbReference type="ARBA" id="ARBA00010370"/>
    </source>
</evidence>
<evidence type="ECO:0000256" key="7">
    <source>
        <dbReference type="PROSITE-ProRule" id="PRU01011"/>
    </source>
</evidence>
<dbReference type="EMBL" id="JAPWTJ010000974">
    <property type="protein sequence ID" value="KAJ8974534.1"/>
    <property type="molecule type" value="Genomic_DNA"/>
</dbReference>
<dbReference type="Pfam" id="PF00413">
    <property type="entry name" value="Peptidase_M10"/>
    <property type="match status" value="1"/>
</dbReference>
<evidence type="ECO:0000256" key="6">
    <source>
        <dbReference type="ARBA" id="ARBA00023049"/>
    </source>
</evidence>
<dbReference type="PRINTS" id="PR00138">
    <property type="entry name" value="MATRIXIN"/>
</dbReference>
<organism evidence="10 11">
    <name type="scientific">Molorchus minor</name>
    <dbReference type="NCBI Taxonomy" id="1323400"/>
    <lineage>
        <taxon>Eukaryota</taxon>
        <taxon>Metazoa</taxon>
        <taxon>Ecdysozoa</taxon>
        <taxon>Arthropoda</taxon>
        <taxon>Hexapoda</taxon>
        <taxon>Insecta</taxon>
        <taxon>Pterygota</taxon>
        <taxon>Neoptera</taxon>
        <taxon>Endopterygota</taxon>
        <taxon>Coleoptera</taxon>
        <taxon>Polyphaga</taxon>
        <taxon>Cucujiformia</taxon>
        <taxon>Chrysomeloidea</taxon>
        <taxon>Cerambycidae</taxon>
        <taxon>Lamiinae</taxon>
        <taxon>Monochamini</taxon>
        <taxon>Molorchus</taxon>
    </lineage>
</organism>
<dbReference type="InterPro" id="IPR006026">
    <property type="entry name" value="Peptidase_Metallo"/>
</dbReference>
<evidence type="ECO:0000256" key="2">
    <source>
        <dbReference type="ARBA" id="ARBA00022670"/>
    </source>
</evidence>
<sequence>MSKLLNYIAYSLRSKNLENLNPYEVRYVMSKALAVWSKHSQLTFTEVDSDNADILIYFYRKPRRQLPLRRQGVVLAHAFFPTGVRSSIEVHFDADEIWTTSGNSEKDGTNLFNVAAHEVGHSLGLSHSNVEDALMYPWYKEMEDGFEYELPEDDKQAIQYLYGSRDPRRNWGVIPEYRPVHKTTTTTTTTTTPRPTPRYTRPAQRPYDPRYPYGRHPYNPYSPQRPDKPYNPNKPMHPDKKPHYPKHKGGQDPYRPDRKSPHHKNTSDRTPDRSYPDQGYPTRSYPTSNPDKHPTHNPERNHPRHEPPKESPTTMPPPETCNTSYDAVAVIRREVFIFKDAYFWRIGEEGLMPGYPAEIRRLWHEPALRPESRGRRLRTDRRPDRIFRGRQVLRVRGKQRQWGYPKPLAHLGCRGR</sequence>
<evidence type="ECO:0000256" key="3">
    <source>
        <dbReference type="ARBA" id="ARBA00022723"/>
    </source>
</evidence>
<keyword evidence="3" id="KW-0479">Metal-binding</keyword>
<evidence type="ECO:0000313" key="11">
    <source>
        <dbReference type="Proteomes" id="UP001162164"/>
    </source>
</evidence>
<feature type="repeat" description="Hemopexin" evidence="7">
    <location>
        <begin position="318"/>
        <end position="366"/>
    </location>
</feature>
<keyword evidence="2" id="KW-0645">Protease</keyword>
<feature type="region of interest" description="Disordered" evidence="8">
    <location>
        <begin position="171"/>
        <end position="321"/>
    </location>
</feature>
<comment type="caution">
    <text evidence="10">The sequence shown here is derived from an EMBL/GenBank/DDBJ whole genome shotgun (WGS) entry which is preliminary data.</text>
</comment>
<feature type="compositionally biased region" description="Basic and acidic residues" evidence="8">
    <location>
        <begin position="290"/>
        <end position="309"/>
    </location>
</feature>
<dbReference type="Proteomes" id="UP001162164">
    <property type="component" value="Unassembled WGS sequence"/>
</dbReference>
<dbReference type="InterPro" id="IPR033739">
    <property type="entry name" value="M10A_MMP"/>
</dbReference>
<feature type="compositionally biased region" description="Low complexity" evidence="8">
    <location>
        <begin position="183"/>
        <end position="202"/>
    </location>
</feature>
<evidence type="ECO:0000256" key="8">
    <source>
        <dbReference type="SAM" id="MobiDB-lite"/>
    </source>
</evidence>
<evidence type="ECO:0000256" key="5">
    <source>
        <dbReference type="ARBA" id="ARBA00022833"/>
    </source>
</evidence>
<dbReference type="PANTHER" id="PTHR10201">
    <property type="entry name" value="MATRIX METALLOPROTEINASE"/>
    <property type="match status" value="1"/>
</dbReference>
<evidence type="ECO:0000313" key="10">
    <source>
        <dbReference type="EMBL" id="KAJ8974534.1"/>
    </source>
</evidence>
<dbReference type="CDD" id="cd04278">
    <property type="entry name" value="ZnMc_MMP"/>
    <property type="match status" value="1"/>
</dbReference>
<dbReference type="SMART" id="SM00235">
    <property type="entry name" value="ZnMc"/>
    <property type="match status" value="1"/>
</dbReference>
<dbReference type="Gene3D" id="2.110.10.10">
    <property type="entry name" value="Hemopexin-like domain"/>
    <property type="match status" value="1"/>
</dbReference>
<dbReference type="PIRSF" id="PIRSF001191">
    <property type="entry name" value="Peptidase_M10A_matrix"/>
    <property type="match status" value="1"/>
</dbReference>
<dbReference type="InterPro" id="IPR036375">
    <property type="entry name" value="Hemopexin-like_dom_sf"/>
</dbReference>
<keyword evidence="5" id="KW-0862">Zinc</keyword>
<gene>
    <name evidence="10" type="ORF">NQ317_009101</name>
</gene>
<name>A0ABQ9J9E7_9CUCU</name>
<dbReference type="Pfam" id="PF00045">
    <property type="entry name" value="Hemopexin"/>
    <property type="match status" value="1"/>
</dbReference>
<reference evidence="10" key="1">
    <citation type="journal article" date="2023" name="Insect Mol. Biol.">
        <title>Genome sequencing provides insights into the evolution of gene families encoding plant cell wall-degrading enzymes in longhorned beetles.</title>
        <authorList>
            <person name="Shin N.R."/>
            <person name="Okamura Y."/>
            <person name="Kirsch R."/>
            <person name="Pauchet Y."/>
        </authorList>
    </citation>
    <scope>NUCLEOTIDE SEQUENCE</scope>
    <source>
        <strain evidence="10">MMC_N1</strain>
    </source>
</reference>
<feature type="domain" description="Peptidase metallopeptidase" evidence="9">
    <location>
        <begin position="1"/>
        <end position="164"/>
    </location>
</feature>
<feature type="compositionally biased region" description="Basic and acidic residues" evidence="8">
    <location>
        <begin position="254"/>
        <end position="275"/>
    </location>
</feature>
<dbReference type="SUPFAM" id="SSF55486">
    <property type="entry name" value="Metalloproteases ('zincins'), catalytic domain"/>
    <property type="match status" value="1"/>
</dbReference>
<dbReference type="InterPro" id="IPR018487">
    <property type="entry name" value="Hemopexin-like_repeat"/>
</dbReference>
<dbReference type="SUPFAM" id="SSF50923">
    <property type="entry name" value="Hemopexin-like domain"/>
    <property type="match status" value="1"/>
</dbReference>
<dbReference type="InterPro" id="IPR024079">
    <property type="entry name" value="MetalloPept_cat_dom_sf"/>
</dbReference>
<keyword evidence="6" id="KW-0482">Metalloprotease</keyword>
<dbReference type="InterPro" id="IPR001818">
    <property type="entry name" value="Pept_M10_metallopeptidase"/>
</dbReference>